<protein>
    <submittedName>
        <fullName evidence="2">Thioredoxin family protein</fullName>
    </submittedName>
</protein>
<dbReference type="Gene3D" id="3.40.30.10">
    <property type="entry name" value="Glutaredoxin"/>
    <property type="match status" value="1"/>
</dbReference>
<evidence type="ECO:0000259" key="1">
    <source>
        <dbReference type="Pfam" id="PF00085"/>
    </source>
</evidence>
<dbReference type="Pfam" id="PF00085">
    <property type="entry name" value="Thioredoxin"/>
    <property type="match status" value="1"/>
</dbReference>
<reference evidence="3" key="1">
    <citation type="journal article" date="2019" name="Int. J. Syst. Evol. Microbiol.">
        <title>The Global Catalogue of Microorganisms (GCM) 10K type strain sequencing project: providing services to taxonomists for standard genome sequencing and annotation.</title>
        <authorList>
            <consortium name="The Broad Institute Genomics Platform"/>
            <consortium name="The Broad Institute Genome Sequencing Center for Infectious Disease"/>
            <person name="Wu L."/>
            <person name="Ma J."/>
        </authorList>
    </citation>
    <scope>NUCLEOTIDE SEQUENCE [LARGE SCALE GENOMIC DNA]</scope>
    <source>
        <strain evidence="3">KACC 14058</strain>
    </source>
</reference>
<dbReference type="SUPFAM" id="SSF52833">
    <property type="entry name" value="Thioredoxin-like"/>
    <property type="match status" value="1"/>
</dbReference>
<organism evidence="2 3">
    <name type="scientific">Gracilibacillus marinus</name>
    <dbReference type="NCBI Taxonomy" id="630535"/>
    <lineage>
        <taxon>Bacteria</taxon>
        <taxon>Bacillati</taxon>
        <taxon>Bacillota</taxon>
        <taxon>Bacilli</taxon>
        <taxon>Bacillales</taxon>
        <taxon>Bacillaceae</taxon>
        <taxon>Gracilibacillus</taxon>
    </lineage>
</organism>
<dbReference type="InterPro" id="IPR036249">
    <property type="entry name" value="Thioredoxin-like_sf"/>
</dbReference>
<gene>
    <name evidence="2" type="ORF">ACFOZ1_11705</name>
</gene>
<name>A0ABV8VZK4_9BACI</name>
<keyword evidence="3" id="KW-1185">Reference proteome</keyword>
<evidence type="ECO:0000313" key="3">
    <source>
        <dbReference type="Proteomes" id="UP001595880"/>
    </source>
</evidence>
<sequence length="108" mass="12776">MNYLKTEAEVDRFIQQHALSFIYISKENCSVCESLYPQIMEVLQDYEKINTAKIVVDELPSIASKFEILTAPVLLLFIEGKEYLRHARIVPIDLFRDKINELYHLYYE</sequence>
<comment type="caution">
    <text evidence="2">The sequence shown here is derived from an EMBL/GenBank/DDBJ whole genome shotgun (WGS) entry which is preliminary data.</text>
</comment>
<evidence type="ECO:0000313" key="2">
    <source>
        <dbReference type="EMBL" id="MFC4388465.1"/>
    </source>
</evidence>
<dbReference type="CDD" id="cd02947">
    <property type="entry name" value="TRX_family"/>
    <property type="match status" value="1"/>
</dbReference>
<accession>A0ABV8VZK4</accession>
<dbReference type="EMBL" id="JBHSDV010000003">
    <property type="protein sequence ID" value="MFC4388465.1"/>
    <property type="molecule type" value="Genomic_DNA"/>
</dbReference>
<dbReference type="Proteomes" id="UP001595880">
    <property type="component" value="Unassembled WGS sequence"/>
</dbReference>
<dbReference type="RefSeq" id="WP_390199492.1">
    <property type="nucleotide sequence ID" value="NZ_JBHSDV010000003.1"/>
</dbReference>
<dbReference type="InterPro" id="IPR013766">
    <property type="entry name" value="Thioredoxin_domain"/>
</dbReference>
<feature type="domain" description="Thioredoxin" evidence="1">
    <location>
        <begin position="6"/>
        <end position="82"/>
    </location>
</feature>
<proteinExistence type="predicted"/>